<reference evidence="2" key="1">
    <citation type="submission" date="2017-06" db="EMBL/GenBank/DDBJ databases">
        <authorList>
            <person name="Varghese N."/>
            <person name="Submissions S."/>
        </authorList>
    </citation>
    <scope>NUCLEOTIDE SEQUENCE [LARGE SCALE GENOMIC DNA]</scope>
    <source>
        <strain evidence="2">DSM 15668</strain>
    </source>
</reference>
<protein>
    <submittedName>
        <fullName evidence="1">Uncharacterized protein</fullName>
    </submittedName>
</protein>
<keyword evidence="2" id="KW-1185">Reference proteome</keyword>
<dbReference type="EMBL" id="FZOB01000009">
    <property type="protein sequence ID" value="SNR83312.1"/>
    <property type="molecule type" value="Genomic_DNA"/>
</dbReference>
<accession>A0A238ZJG8</accession>
<evidence type="ECO:0000313" key="2">
    <source>
        <dbReference type="Proteomes" id="UP000198405"/>
    </source>
</evidence>
<name>A0A238ZJG8_9BACT</name>
<organism evidence="1 2">
    <name type="scientific">Desulfurobacterium atlanticum</name>
    <dbReference type="NCBI Taxonomy" id="240169"/>
    <lineage>
        <taxon>Bacteria</taxon>
        <taxon>Pseudomonadati</taxon>
        <taxon>Aquificota</taxon>
        <taxon>Aquificia</taxon>
        <taxon>Desulfurobacteriales</taxon>
        <taxon>Desulfurobacteriaceae</taxon>
        <taxon>Desulfurobacterium</taxon>
    </lineage>
</organism>
<proteinExistence type="predicted"/>
<dbReference type="InterPro" id="IPR011050">
    <property type="entry name" value="Pectin_lyase_fold/virulence"/>
</dbReference>
<sequence>MYRSSFFIWMEEKMEKVQDEITSAQATTTGMDVVYWEPVSGDDSNDGKTKDTPVKTFSKALSLVKPGGMIAIYPLQNITINATTPELEAGLNTTIYIDKDLFIGLADEYYIEGKTEAVNIGFGSPGQLFIKSAKVSIGISKATLFAGLHLYNATLDVSVSEAVETVATIDVNRSVLKVNNLTCNGAITGDNFYYLIKGTVNFPGAAYLADVRFGIGTLSIAQVSSFTLSDGSTLTDISGRILGIRKDSSGKPLNIICDVEI</sequence>
<evidence type="ECO:0000313" key="1">
    <source>
        <dbReference type="EMBL" id="SNR83312.1"/>
    </source>
</evidence>
<dbReference type="SUPFAM" id="SSF51126">
    <property type="entry name" value="Pectin lyase-like"/>
    <property type="match status" value="1"/>
</dbReference>
<gene>
    <name evidence="1" type="ORF">SAMN06265340_10917</name>
</gene>
<dbReference type="AlphaFoldDB" id="A0A238ZJG8"/>
<dbReference type="Proteomes" id="UP000198405">
    <property type="component" value="Unassembled WGS sequence"/>
</dbReference>